<sequence length="226" mass="25104">MAMKDWGRSLKFDHPIGWIGVGVAVLLTVPAVRKLIRQATVNTAVGVMALGDRMKEWTKPTELQSPTIPHNEPVLENTMPANEGWQEQKNLQRPPFRRVIVGGLATALNAADDVIAGTKEVARRVKLAGENRAQSVEVGQIGQVDDHRQDRLSENLLPRLHSVTTSNAPQKTHLPPAFAVKNTQALLQFANDVKQIGAEFKPEYEHFIDLAEDQLRRSDSQLGTYH</sequence>
<keyword evidence="3" id="KW-1185">Reference proteome</keyword>
<evidence type="ECO:0000256" key="1">
    <source>
        <dbReference type="SAM" id="Phobius"/>
    </source>
</evidence>
<dbReference type="RefSeq" id="WP_109430461.1">
    <property type="nucleotide sequence ID" value="NZ_MPDK01000009.1"/>
</dbReference>
<organism evidence="2 3">
    <name type="scientific">Sulfoacidibacillus thermotolerans</name>
    <name type="common">Acidibacillus sulfuroxidans</name>
    <dbReference type="NCBI Taxonomy" id="1765684"/>
    <lineage>
        <taxon>Bacteria</taxon>
        <taxon>Bacillati</taxon>
        <taxon>Bacillota</taxon>
        <taxon>Bacilli</taxon>
        <taxon>Bacillales</taxon>
        <taxon>Alicyclobacillaceae</taxon>
        <taxon>Sulfoacidibacillus</taxon>
    </lineage>
</organism>
<reference evidence="2 3" key="1">
    <citation type="submission" date="2016-11" db="EMBL/GenBank/DDBJ databases">
        <title>Comparative genomics of Acidibacillus ferroxidans species.</title>
        <authorList>
            <person name="Oliveira G."/>
            <person name="Nunes G."/>
            <person name="Oliveira R."/>
            <person name="Araujo F."/>
            <person name="Salim A."/>
            <person name="Scholte L."/>
            <person name="Morais D."/>
            <person name="Nancucheo I."/>
            <person name="Johnson D.B."/>
            <person name="Grail B."/>
            <person name="Bittencourt J."/>
            <person name="Valadares R."/>
        </authorList>
    </citation>
    <scope>NUCLEOTIDE SEQUENCE [LARGE SCALE GENOMIC DNA]</scope>
    <source>
        <strain evidence="2 3">Y002</strain>
    </source>
</reference>
<dbReference type="AlphaFoldDB" id="A0A2U3D8W8"/>
<accession>A0A2U3D8W8</accession>
<dbReference type="EMBL" id="MPDK01000009">
    <property type="protein sequence ID" value="PWI57715.1"/>
    <property type="molecule type" value="Genomic_DNA"/>
</dbReference>
<evidence type="ECO:0000313" key="2">
    <source>
        <dbReference type="EMBL" id="PWI57715.1"/>
    </source>
</evidence>
<feature type="transmembrane region" description="Helical" evidence="1">
    <location>
        <begin position="15"/>
        <end position="32"/>
    </location>
</feature>
<keyword evidence="1" id="KW-1133">Transmembrane helix</keyword>
<protein>
    <submittedName>
        <fullName evidence="2">Uncharacterized protein</fullName>
    </submittedName>
</protein>
<comment type="caution">
    <text evidence="2">The sequence shown here is derived from an EMBL/GenBank/DDBJ whole genome shotgun (WGS) entry which is preliminary data.</text>
</comment>
<gene>
    <name evidence="2" type="ORF">BM613_06935</name>
</gene>
<name>A0A2U3D8W8_SULT2</name>
<keyword evidence="1" id="KW-0472">Membrane</keyword>
<keyword evidence="1" id="KW-0812">Transmembrane</keyword>
<evidence type="ECO:0000313" key="3">
    <source>
        <dbReference type="Proteomes" id="UP000245380"/>
    </source>
</evidence>
<dbReference type="Proteomes" id="UP000245380">
    <property type="component" value="Unassembled WGS sequence"/>
</dbReference>
<proteinExistence type="predicted"/>